<sequence length="160" mass="17171">MAAKNIDEFNEITGKVFATLYEAFPIPTLLRPSDFGIDESHEGDWGADGRFIEGPPRSHEEVLFSQTVQWLEQSGYLTVSGAPPGRLVGPDRTFFGHARLTAKGLEVMNAIPPSLTKREPIGQQLAEATKSGGKELLRSITTEALGIGVQLAVKAAGLAP</sequence>
<gene>
    <name evidence="1" type="ORF">PKB_5033</name>
</gene>
<dbReference type="EMBL" id="HG322950">
    <property type="protein sequence ID" value="CDF86346.1"/>
    <property type="molecule type" value="Genomic_DNA"/>
</dbReference>
<evidence type="ECO:0000313" key="2">
    <source>
        <dbReference type="Proteomes" id="UP000025241"/>
    </source>
</evidence>
<reference evidence="1 2" key="1">
    <citation type="submission" date="2013-03" db="EMBL/GenBank/DDBJ databases">
        <authorList>
            <person name="Linke B."/>
        </authorList>
    </citation>
    <scope>NUCLEOTIDE SEQUENCE [LARGE SCALE GENOMIC DNA]</scope>
    <source>
        <strain evidence="1 2">B13</strain>
    </source>
</reference>
<name>A0A024HN93_PSEKB</name>
<dbReference type="HOGENOM" id="CLU_145256_0_0_6"/>
<dbReference type="KEGG" id="pkc:PKB_5033"/>
<dbReference type="STRING" id="1301098.PKB_5033"/>
<dbReference type="AlphaFoldDB" id="A0A024HN93"/>
<protein>
    <submittedName>
        <fullName evidence="1">Uncharacterized protein</fullName>
    </submittedName>
</protein>
<proteinExistence type="predicted"/>
<accession>A0A024HN93</accession>
<dbReference type="OrthoDB" id="7352393at2"/>
<dbReference type="RefSeq" id="WP_156958071.1">
    <property type="nucleotide sequence ID" value="NZ_HG322950.1"/>
</dbReference>
<evidence type="ECO:0000313" key="1">
    <source>
        <dbReference type="EMBL" id="CDF86346.1"/>
    </source>
</evidence>
<organism evidence="1 2">
    <name type="scientific">Pseudomonas knackmussii (strain DSM 6978 / CCUG 54928 / LMG 23759 / B13)</name>
    <dbReference type="NCBI Taxonomy" id="1301098"/>
    <lineage>
        <taxon>Bacteria</taxon>
        <taxon>Pseudomonadati</taxon>
        <taxon>Pseudomonadota</taxon>
        <taxon>Gammaproteobacteria</taxon>
        <taxon>Pseudomonadales</taxon>
        <taxon>Pseudomonadaceae</taxon>
        <taxon>Pseudomonas</taxon>
    </lineage>
</organism>
<keyword evidence="2" id="KW-1185">Reference proteome</keyword>
<dbReference type="Proteomes" id="UP000025241">
    <property type="component" value="Chromosome I"/>
</dbReference>
<reference evidence="1 2" key="2">
    <citation type="submission" date="2014-05" db="EMBL/GenBank/DDBJ databases">
        <title>Genome sequence of the 3-chlorobenzoate degrading bacterium Pseudomonas knackmussii B13 shows multiple evidence for horizontal gene transfer.</title>
        <authorList>
            <person name="Miyazaki R."/>
            <person name="Bertelli C."/>
            <person name="Falquet L."/>
            <person name="Robinson-Rechavi M."/>
            <person name="Gharib W."/>
            <person name="Roy S."/>
            <person name="Van der Meer J.R."/>
        </authorList>
    </citation>
    <scope>NUCLEOTIDE SEQUENCE [LARGE SCALE GENOMIC DNA]</scope>
    <source>
        <strain evidence="1 2">B13</strain>
    </source>
</reference>